<evidence type="ECO:0000313" key="9">
    <source>
        <dbReference type="Proteomes" id="UP000320225"/>
    </source>
</evidence>
<keyword evidence="3 6" id="KW-0812">Transmembrane</keyword>
<dbReference type="EMBL" id="VJND01000010">
    <property type="protein sequence ID" value="TSE24910.1"/>
    <property type="molecule type" value="Genomic_DNA"/>
</dbReference>
<feature type="transmembrane region" description="Helical" evidence="6">
    <location>
        <begin position="203"/>
        <end position="220"/>
    </location>
</feature>
<keyword evidence="2" id="KW-1003">Cell membrane</keyword>
<dbReference type="InterPro" id="IPR011577">
    <property type="entry name" value="Cyt_b561_bac/Ni-Hgenase"/>
</dbReference>
<reference evidence="8 9" key="1">
    <citation type="submission" date="2019-07" db="EMBL/GenBank/DDBJ databases">
        <title>Tepidimonas sediminis YIM 72259 draft genome.</title>
        <authorList>
            <person name="Da Costa M.S."/>
            <person name="Froufe H.J.C."/>
            <person name="Egas C."/>
            <person name="Albuquerque L."/>
        </authorList>
    </citation>
    <scope>NUCLEOTIDE SEQUENCE [LARGE SCALE GENOMIC DNA]</scope>
    <source>
        <strain evidence="8 9">YIM 72259</strain>
    </source>
</reference>
<dbReference type="RefSeq" id="WP_246099240.1">
    <property type="nucleotide sequence ID" value="NZ_VJND01000010.1"/>
</dbReference>
<dbReference type="GO" id="GO:0005886">
    <property type="term" value="C:plasma membrane"/>
    <property type="evidence" value="ECO:0007669"/>
    <property type="project" value="UniProtKB-SubCell"/>
</dbReference>
<feature type="transmembrane region" description="Helical" evidence="6">
    <location>
        <begin position="154"/>
        <end position="172"/>
    </location>
</feature>
<dbReference type="Gene3D" id="1.20.950.20">
    <property type="entry name" value="Transmembrane di-heme cytochromes, Chain C"/>
    <property type="match status" value="1"/>
</dbReference>
<evidence type="ECO:0000313" key="8">
    <source>
        <dbReference type="EMBL" id="TSE24910.1"/>
    </source>
</evidence>
<evidence type="ECO:0000256" key="5">
    <source>
        <dbReference type="ARBA" id="ARBA00023136"/>
    </source>
</evidence>
<accession>A0A554WMV0</accession>
<organism evidence="8 9">
    <name type="scientific">Tepidimonas sediminis</name>
    <dbReference type="NCBI Taxonomy" id="2588941"/>
    <lineage>
        <taxon>Bacteria</taxon>
        <taxon>Pseudomonadati</taxon>
        <taxon>Pseudomonadota</taxon>
        <taxon>Betaproteobacteria</taxon>
        <taxon>Burkholderiales</taxon>
        <taxon>Tepidimonas</taxon>
    </lineage>
</organism>
<name>A0A554WMV0_9BURK</name>
<dbReference type="Proteomes" id="UP000320225">
    <property type="component" value="Unassembled WGS sequence"/>
</dbReference>
<dbReference type="GO" id="GO:0009055">
    <property type="term" value="F:electron transfer activity"/>
    <property type="evidence" value="ECO:0007669"/>
    <property type="project" value="InterPro"/>
</dbReference>
<evidence type="ECO:0000256" key="2">
    <source>
        <dbReference type="ARBA" id="ARBA00022475"/>
    </source>
</evidence>
<sequence>MTDVDVTRVRVWDLPTRLFHWLLVAAVAGLVITGNLGGNWMTWHQRLGYAVLALLLFRVLWGVAGGHWSRFASFLYGPGTLLAYLRGRAPADVEVGHSPLGALSVWALLLALGAQVATGLISDDEIAFTGPLARYVEAATAYAATAWHKGPGKLILLGLVGLHVLAIVVYRLRGKALLPPMIHGDKMLPAGTPASADGWRQRLLAAALAALSAAVTWAFVNAADWLG</sequence>
<protein>
    <submittedName>
        <fullName evidence="8">Prokaryotic cytochrome b561</fullName>
    </submittedName>
</protein>
<comment type="subcellular location">
    <subcellularLocation>
        <location evidence="1">Cell membrane</location>
        <topology evidence="1">Multi-pass membrane protein</topology>
    </subcellularLocation>
</comment>
<proteinExistence type="predicted"/>
<feature type="transmembrane region" description="Helical" evidence="6">
    <location>
        <begin position="18"/>
        <end position="40"/>
    </location>
</feature>
<dbReference type="GO" id="GO:0020037">
    <property type="term" value="F:heme binding"/>
    <property type="evidence" value="ECO:0007669"/>
    <property type="project" value="TreeGrafter"/>
</dbReference>
<gene>
    <name evidence="8" type="ORF">Tsedi_01770</name>
</gene>
<keyword evidence="9" id="KW-1185">Reference proteome</keyword>
<dbReference type="Pfam" id="PF01292">
    <property type="entry name" value="Ni_hydr_CYTB"/>
    <property type="match status" value="1"/>
</dbReference>
<evidence type="ECO:0000256" key="1">
    <source>
        <dbReference type="ARBA" id="ARBA00004651"/>
    </source>
</evidence>
<dbReference type="SUPFAM" id="SSF81342">
    <property type="entry name" value="Transmembrane di-heme cytochromes"/>
    <property type="match status" value="1"/>
</dbReference>
<keyword evidence="5 6" id="KW-0472">Membrane</keyword>
<evidence type="ECO:0000259" key="7">
    <source>
        <dbReference type="Pfam" id="PF01292"/>
    </source>
</evidence>
<feature type="transmembrane region" description="Helical" evidence="6">
    <location>
        <begin position="47"/>
        <end position="64"/>
    </location>
</feature>
<feature type="domain" description="Cytochrome b561 bacterial/Ni-hydrogenase" evidence="7">
    <location>
        <begin position="11"/>
        <end position="184"/>
    </location>
</feature>
<dbReference type="AlphaFoldDB" id="A0A554WMV0"/>
<dbReference type="PANTHER" id="PTHR30485">
    <property type="entry name" value="NI/FE-HYDROGENASE 1 B-TYPE CYTOCHROME SUBUNIT"/>
    <property type="match status" value="1"/>
</dbReference>
<comment type="caution">
    <text evidence="8">The sequence shown here is derived from an EMBL/GenBank/DDBJ whole genome shotgun (WGS) entry which is preliminary data.</text>
</comment>
<evidence type="ECO:0000256" key="6">
    <source>
        <dbReference type="SAM" id="Phobius"/>
    </source>
</evidence>
<evidence type="ECO:0000256" key="3">
    <source>
        <dbReference type="ARBA" id="ARBA00022692"/>
    </source>
</evidence>
<dbReference type="InterPro" id="IPR016174">
    <property type="entry name" value="Di-haem_cyt_TM"/>
</dbReference>
<evidence type="ECO:0000256" key="4">
    <source>
        <dbReference type="ARBA" id="ARBA00022989"/>
    </source>
</evidence>
<keyword evidence="4 6" id="KW-1133">Transmembrane helix</keyword>
<dbReference type="PANTHER" id="PTHR30485:SF2">
    <property type="entry name" value="BLL0597 PROTEIN"/>
    <property type="match status" value="1"/>
</dbReference>
<dbReference type="GO" id="GO:0022904">
    <property type="term" value="P:respiratory electron transport chain"/>
    <property type="evidence" value="ECO:0007669"/>
    <property type="project" value="InterPro"/>
</dbReference>
<dbReference type="InterPro" id="IPR051542">
    <property type="entry name" value="Hydrogenase_cytochrome"/>
</dbReference>